<dbReference type="CDD" id="cd15039">
    <property type="entry name" value="7tmB3_Methuselah-like"/>
    <property type="match status" value="1"/>
</dbReference>
<proteinExistence type="predicted"/>
<evidence type="ECO:0000259" key="6">
    <source>
        <dbReference type="PROSITE" id="PS50261"/>
    </source>
</evidence>
<dbReference type="GO" id="GO:0007166">
    <property type="term" value="P:cell surface receptor signaling pathway"/>
    <property type="evidence" value="ECO:0007669"/>
    <property type="project" value="InterPro"/>
</dbReference>
<feature type="domain" description="G-protein coupled receptors family 2 profile 2" evidence="6">
    <location>
        <begin position="1"/>
        <end position="194"/>
    </location>
</feature>
<keyword evidence="4 5" id="KW-0472">Membrane</keyword>
<sequence length="257" mass="29973">MIYFSLLAAFFWLNVMCFDIWWTFSGKRGMIVENMSMKAKFIAYSVYAFGFAIALTILMVSLEFSGLPPHPLLPLLRHQGCFLTGKSRLLYLYGPIVILWFANMVFFVLTAVKIAQIKKQVAVLKRKDSARNNKQQKEQQRLLLYIKLFIVMGINWLLEVISALYPKADYIWRFVDSYNVLVGLIIFIIFVCKRKIFGLMKKRIKEGILRRKQEMGSMTTDHKNEIVHNLRNYKQRDSLDTIRTSCPETDSAKTTNL</sequence>
<evidence type="ECO:0000256" key="1">
    <source>
        <dbReference type="ARBA" id="ARBA00004141"/>
    </source>
</evidence>
<dbReference type="PANTHER" id="PTHR47154">
    <property type="entry name" value="G-PROTEIN COUPLED RECEPTOR MTH-RELATED"/>
    <property type="match status" value="1"/>
</dbReference>
<keyword evidence="3 5" id="KW-1133">Transmembrane helix</keyword>
<dbReference type="EMBL" id="CAKOGL010000016">
    <property type="protein sequence ID" value="CAH2095973.1"/>
    <property type="molecule type" value="Genomic_DNA"/>
</dbReference>
<feature type="transmembrane region" description="Helical" evidence="5">
    <location>
        <begin position="6"/>
        <end position="24"/>
    </location>
</feature>
<dbReference type="Gene3D" id="1.20.1070.10">
    <property type="entry name" value="Rhodopsin 7-helix transmembrane proteins"/>
    <property type="match status" value="1"/>
</dbReference>
<comment type="caution">
    <text evidence="7">The sequence shown here is derived from an EMBL/GenBank/DDBJ whole genome shotgun (WGS) entry which is preliminary data.</text>
</comment>
<dbReference type="InterPro" id="IPR017981">
    <property type="entry name" value="GPCR_2-like_7TM"/>
</dbReference>
<name>A0AAU9UD65_EUPED</name>
<dbReference type="Proteomes" id="UP001153954">
    <property type="component" value="Unassembled WGS sequence"/>
</dbReference>
<feature type="transmembrane region" description="Helical" evidence="5">
    <location>
        <begin position="90"/>
        <end position="112"/>
    </location>
</feature>
<evidence type="ECO:0000313" key="8">
    <source>
        <dbReference type="Proteomes" id="UP001153954"/>
    </source>
</evidence>
<dbReference type="PANTHER" id="PTHR47154:SF2">
    <property type="entry name" value="G-PROTEIN COUPLED RECEPTOR MTH-RELATED"/>
    <property type="match status" value="1"/>
</dbReference>
<keyword evidence="8" id="KW-1185">Reference proteome</keyword>
<organism evidence="7 8">
    <name type="scientific">Euphydryas editha</name>
    <name type="common">Edith's checkerspot</name>
    <dbReference type="NCBI Taxonomy" id="104508"/>
    <lineage>
        <taxon>Eukaryota</taxon>
        <taxon>Metazoa</taxon>
        <taxon>Ecdysozoa</taxon>
        <taxon>Arthropoda</taxon>
        <taxon>Hexapoda</taxon>
        <taxon>Insecta</taxon>
        <taxon>Pterygota</taxon>
        <taxon>Neoptera</taxon>
        <taxon>Endopterygota</taxon>
        <taxon>Lepidoptera</taxon>
        <taxon>Glossata</taxon>
        <taxon>Ditrysia</taxon>
        <taxon>Papilionoidea</taxon>
        <taxon>Nymphalidae</taxon>
        <taxon>Nymphalinae</taxon>
        <taxon>Euphydryas</taxon>
    </lineage>
</organism>
<keyword evidence="2 5" id="KW-0812">Transmembrane</keyword>
<comment type="subcellular location">
    <subcellularLocation>
        <location evidence="1">Membrane</location>
        <topology evidence="1">Multi-pass membrane protein</topology>
    </subcellularLocation>
</comment>
<dbReference type="GO" id="GO:0005886">
    <property type="term" value="C:plasma membrane"/>
    <property type="evidence" value="ECO:0007669"/>
    <property type="project" value="TreeGrafter"/>
</dbReference>
<feature type="transmembrane region" description="Helical" evidence="5">
    <location>
        <begin position="142"/>
        <end position="165"/>
    </location>
</feature>
<evidence type="ECO:0000256" key="2">
    <source>
        <dbReference type="ARBA" id="ARBA00022692"/>
    </source>
</evidence>
<dbReference type="AlphaFoldDB" id="A0AAU9UD65"/>
<evidence type="ECO:0000256" key="5">
    <source>
        <dbReference type="SAM" id="Phobius"/>
    </source>
</evidence>
<protein>
    <recommendedName>
        <fullName evidence="6">G-protein coupled receptors family 2 profile 2 domain-containing protein</fullName>
    </recommendedName>
</protein>
<gene>
    <name evidence="7" type="ORF">EEDITHA_LOCUS11362</name>
</gene>
<feature type="transmembrane region" description="Helical" evidence="5">
    <location>
        <begin position="171"/>
        <end position="192"/>
    </location>
</feature>
<dbReference type="GO" id="GO:0008528">
    <property type="term" value="F:G protein-coupled peptide receptor activity"/>
    <property type="evidence" value="ECO:0007669"/>
    <property type="project" value="TreeGrafter"/>
</dbReference>
<evidence type="ECO:0000256" key="4">
    <source>
        <dbReference type="ARBA" id="ARBA00023136"/>
    </source>
</evidence>
<evidence type="ECO:0000313" key="7">
    <source>
        <dbReference type="EMBL" id="CAH2095973.1"/>
    </source>
</evidence>
<evidence type="ECO:0000256" key="3">
    <source>
        <dbReference type="ARBA" id="ARBA00022989"/>
    </source>
</evidence>
<reference evidence="7" key="1">
    <citation type="submission" date="2022-03" db="EMBL/GenBank/DDBJ databases">
        <authorList>
            <person name="Tunstrom K."/>
        </authorList>
    </citation>
    <scope>NUCLEOTIDE SEQUENCE</scope>
</reference>
<dbReference type="InterPro" id="IPR051384">
    <property type="entry name" value="Mth_GPCR"/>
</dbReference>
<feature type="transmembrane region" description="Helical" evidence="5">
    <location>
        <begin position="44"/>
        <end position="62"/>
    </location>
</feature>
<accession>A0AAU9UD65</accession>
<dbReference type="PROSITE" id="PS50261">
    <property type="entry name" value="G_PROTEIN_RECEP_F2_4"/>
    <property type="match status" value="1"/>
</dbReference>